<dbReference type="AlphaFoldDB" id="A0A2S9Y877"/>
<dbReference type="EMBL" id="PVNK01000135">
    <property type="protein sequence ID" value="PRQ01314.1"/>
    <property type="molecule type" value="Genomic_DNA"/>
</dbReference>
<sequence>MKRCATDDPRRWPTILLGLAALGLAAAGAWNWSLAPRRAAAREAAAPKLVAARDSARALAASRGLALRFDDARAELRFEAPRDCVEVYRVRVDEHFRDASVATFVGRDEEHSTWLLALAPRAGGRARGLAAVEGLLISLSSPDEHERRRQLWWSASAIGPAAPDFACRRRSWDPLEDALALGWPALPGRSARVGEAWQGAAVEGRCHETTCVDDQGRFPHDRPCRARAWREQLAGAGEGLALIRSDWDDGHDPERPEIGILTSRELVLDEGRPLHVRATVDHRWSGVRRELELERLDDCGARTLASEDDAPAVARIRARLSPP</sequence>
<comment type="caution">
    <text evidence="1">The sequence shown here is derived from an EMBL/GenBank/DDBJ whole genome shotgun (WGS) entry which is preliminary data.</text>
</comment>
<dbReference type="OrthoDB" id="5511381at2"/>
<dbReference type="RefSeq" id="WP_106392074.1">
    <property type="nucleotide sequence ID" value="NZ_PVNK01000135.1"/>
</dbReference>
<proteinExistence type="predicted"/>
<keyword evidence="2" id="KW-1185">Reference proteome</keyword>
<organism evidence="1 2">
    <name type="scientific">Enhygromyxa salina</name>
    <dbReference type="NCBI Taxonomy" id="215803"/>
    <lineage>
        <taxon>Bacteria</taxon>
        <taxon>Pseudomonadati</taxon>
        <taxon>Myxococcota</taxon>
        <taxon>Polyangia</taxon>
        <taxon>Nannocystales</taxon>
        <taxon>Nannocystaceae</taxon>
        <taxon>Enhygromyxa</taxon>
    </lineage>
</organism>
<reference evidence="1 2" key="1">
    <citation type="submission" date="2018-03" db="EMBL/GenBank/DDBJ databases">
        <title>Draft Genome Sequences of the Obligatory Marine Myxobacteria Enhygromyxa salina SWB005.</title>
        <authorList>
            <person name="Poehlein A."/>
            <person name="Moghaddam J.A."/>
            <person name="Harms H."/>
            <person name="Alanjari M."/>
            <person name="Koenig G.M."/>
            <person name="Daniel R."/>
            <person name="Schaeberle T.F."/>
        </authorList>
    </citation>
    <scope>NUCLEOTIDE SEQUENCE [LARGE SCALE GENOMIC DNA]</scope>
    <source>
        <strain evidence="1 2">SWB005</strain>
    </source>
</reference>
<name>A0A2S9Y877_9BACT</name>
<evidence type="ECO:0000313" key="1">
    <source>
        <dbReference type="EMBL" id="PRQ01314.1"/>
    </source>
</evidence>
<protein>
    <submittedName>
        <fullName evidence="1">Uncharacterized protein</fullName>
    </submittedName>
</protein>
<accession>A0A2S9Y877</accession>
<dbReference type="Proteomes" id="UP000237968">
    <property type="component" value="Unassembled WGS sequence"/>
</dbReference>
<evidence type="ECO:0000313" key="2">
    <source>
        <dbReference type="Proteomes" id="UP000237968"/>
    </source>
</evidence>
<gene>
    <name evidence="1" type="ORF">ENSA5_26850</name>
</gene>